<feature type="repeat" description="HEAT" evidence="6">
    <location>
        <begin position="1061"/>
        <end position="1099"/>
    </location>
</feature>
<dbReference type="InterPro" id="IPR016024">
    <property type="entry name" value="ARM-type_fold"/>
</dbReference>
<feature type="compositionally biased region" description="Basic and acidic residues" evidence="7">
    <location>
        <begin position="1159"/>
        <end position="1168"/>
    </location>
</feature>
<evidence type="ECO:0000256" key="2">
    <source>
        <dbReference type="ARBA" id="ARBA00022490"/>
    </source>
</evidence>
<feature type="region of interest" description="Disordered" evidence="7">
    <location>
        <begin position="865"/>
        <end position="892"/>
    </location>
</feature>
<evidence type="ECO:0000256" key="7">
    <source>
        <dbReference type="SAM" id="MobiDB-lite"/>
    </source>
</evidence>
<feature type="compositionally biased region" description="Polar residues" evidence="7">
    <location>
        <begin position="813"/>
        <end position="822"/>
    </location>
</feature>
<dbReference type="GO" id="GO:0005856">
    <property type="term" value="C:cytoskeleton"/>
    <property type="evidence" value="ECO:0007669"/>
    <property type="project" value="UniProtKB-SubCell"/>
</dbReference>
<dbReference type="InterPro" id="IPR021133">
    <property type="entry name" value="HEAT_type_2"/>
</dbReference>
<dbReference type="InterPro" id="IPR034085">
    <property type="entry name" value="TOG"/>
</dbReference>
<dbReference type="GO" id="GO:0030951">
    <property type="term" value="P:establishment or maintenance of microtubule cytoskeleton polarity"/>
    <property type="evidence" value="ECO:0007669"/>
    <property type="project" value="InterPro"/>
</dbReference>
<dbReference type="GO" id="GO:0046785">
    <property type="term" value="P:microtubule polymerization"/>
    <property type="evidence" value="ECO:0007669"/>
    <property type="project" value="InterPro"/>
</dbReference>
<dbReference type="Pfam" id="PF21041">
    <property type="entry name" value="XMAP215_CLASP_TOG"/>
    <property type="match status" value="1"/>
</dbReference>
<dbReference type="GO" id="GO:0007051">
    <property type="term" value="P:spindle organization"/>
    <property type="evidence" value="ECO:0007669"/>
    <property type="project" value="InterPro"/>
</dbReference>
<comment type="subcellular location">
    <subcellularLocation>
        <location evidence="1">Cytoplasm</location>
        <location evidence="1">Cytoskeleton</location>
    </subcellularLocation>
</comment>
<sequence>MMEDPAEAHSVEEDFSTLPLHVLLTHKNWKARKLGFEQVRNSPMEMKASLMEKPKKIYAEPNTAAQEALFEALAALVPFCDSDELDILAGEPLRAVVEKGLTGRSRALEVSYAFIADLVAAGKQMQVFNIILPFLAHRSPKVRAAVTQLCGHIVDQFGVRGLPTKALFKAIQPLFNDANPQVRKEAANLCCQCYSYIGMGIKGCLTDIREVQMQELEKQFEGIVLGRTPQRCIQGVEAPAESNAAVPLVGISSHGGRCGELDDDEYAACAEEAVLSRLPRNFYWVALDKTAKWQERVSMVQDHLLPLIGAQKIRQKDDYHELCTMIRELLIDPQAPLMLLGFKCIQEMARSLRAAFAPYARGYLNPLFDKMKDKKTSVIEHITTLLDALLRYHCVTLEQCHEEIENTLQSRVPNQRLALISWLTRLIDKLEPICFNRLCRSQNMLCRLLNDEKVEIREAGYVFVGRLIALLGEETFQQLLSSLDEKQRAKLSMILNTTANLQCTTSCSPARKAPRLERCADSCGQKPKGSICLSSSSALAANTTRSSQPGRTLPNAQLTTEPTRMSFVEDSVFLESTLPSRDEACRHMLGLMGTELDLATLLRAKDWSTRYSGIQRLRAVVDTWSEKECTRYINHVIVYLRIDPGWRESIFQVFNGMVDVIQELVNRATTVSGGAGYAIISGCLSKLTEQKSKSPVCSLIMSLTKSLDVGFILRHIIGTLVHLKTPKLMHEANVFMCHLLRNGLPNQVDTKYIIDYVNNHCVEHSFPAVRTSGMALLSAVDGSTTVDEDHAMANFAQMHVIPNEERATTVTAKFSRSSNSAEVTRPFTEARSPRGSKENEGIPIGNLSHAGFAQPRHAAHLVKNNTNIGRASSTDNGRRTQSSHDNEENPGAADVGLQLMALARQIVDSSDWRVRLEGVKKVEELLCANDKCVSSNGATEIMAALCTRFDEANKNFVVDVLRTVTLVVESVGLKASRAGLKGIMQRVLGMLGDQKAALREEAARLASLSIDSLGLEPVLQYMQKPLTAESHTSNLVALELIEKGLLQSAEVNVSRHVANYLVPSVIRLCMSRILDVRSAAERVVGYLIPIVGEELVLRSVKSLRPAEQNSVMALIERQLQNVYRNGGEENARFTASCFHDSNTRFSNSTPRSQCSPRVGTRENGVHPRSLDSTVASLHTSRTLQSTFAASRAGSMSDLPVQGTSAAIVRNDDMLSIQEIMLGLRSGSTSGAMNACAEFLQRLERGEKCGTPDMIYALVERLHDNIKQLNVELALRIVSCLKAAFETQYSAQQCHTNLLFRLLGMIFECLLSESFSLHANVIKALNNVTLTLLERCPPNEVFCALMSRMTKYSSAYIESGTKPDLKYIQVTVKCLIKLGFNDISPENVIICCHEYLVQHPPSAFRNIDDISIRTVKTILQEFSRRCGVSLLETTHALVGTQNLVSHFIRSCLDAEKQGSPQSGLNVGYGTVEHLGKQQMPSHEVITPTRSGAAEGFVAGTRHVDPQMPAVRASFSTGCNVTAAEEGSVVAIFGRIRNHETTAAGIEELYAFIKKHPHSAIFEQQFKRCSDAFRSYIRRKMERRMAEDSTIPQGFELPEIIRLTP</sequence>
<dbReference type="VEuPathDB" id="TriTrypDB:TcIL3000_6_2620"/>
<dbReference type="SUPFAM" id="SSF48371">
    <property type="entry name" value="ARM repeat"/>
    <property type="match status" value="2"/>
</dbReference>
<comment type="similarity">
    <text evidence="5">Belongs to the TOG/XMAP215 family.</text>
</comment>
<feature type="domain" description="TOG" evidence="8">
    <location>
        <begin position="267"/>
        <end position="504"/>
    </location>
</feature>
<dbReference type="InterPro" id="IPR045110">
    <property type="entry name" value="XMAP215"/>
</dbReference>
<dbReference type="GO" id="GO:0051010">
    <property type="term" value="F:microtubule plus-end binding"/>
    <property type="evidence" value="ECO:0007669"/>
    <property type="project" value="InterPro"/>
</dbReference>
<name>G0UNQ9_TRYCI</name>
<keyword evidence="4" id="KW-0206">Cytoskeleton</keyword>
<dbReference type="GO" id="GO:0061863">
    <property type="term" value="F:microtubule plus end polymerase"/>
    <property type="evidence" value="ECO:0007669"/>
    <property type="project" value="InterPro"/>
</dbReference>
<feature type="region of interest" description="Disordered" evidence="7">
    <location>
        <begin position="1144"/>
        <end position="1168"/>
    </location>
</feature>
<dbReference type="Gene3D" id="1.25.10.10">
    <property type="entry name" value="Leucine-rich Repeat Variant"/>
    <property type="match status" value="4"/>
</dbReference>
<evidence type="ECO:0000256" key="6">
    <source>
        <dbReference type="PROSITE-ProRule" id="PRU00103"/>
    </source>
</evidence>
<evidence type="ECO:0000313" key="9">
    <source>
        <dbReference type="EMBL" id="CCC91020.1"/>
    </source>
</evidence>
<gene>
    <name evidence="9" type="ORF">TCIL3000_6_2620</name>
</gene>
<proteinExistence type="inferred from homology"/>
<keyword evidence="3" id="KW-0677">Repeat</keyword>
<dbReference type="InterPro" id="IPR048491">
    <property type="entry name" value="XMAP215_CLASP_TOG"/>
</dbReference>
<evidence type="ECO:0000256" key="4">
    <source>
        <dbReference type="ARBA" id="ARBA00023212"/>
    </source>
</evidence>
<feature type="domain" description="TOG" evidence="8">
    <location>
        <begin position="588"/>
        <end position="823"/>
    </location>
</feature>
<feature type="compositionally biased region" description="Polar residues" evidence="7">
    <location>
        <begin position="1144"/>
        <end position="1155"/>
    </location>
</feature>
<protein>
    <recommendedName>
        <fullName evidence="8">TOG domain-containing protein</fullName>
    </recommendedName>
</protein>
<reference evidence="9" key="1">
    <citation type="journal article" date="2012" name="Proc. Natl. Acad. Sci. U.S.A.">
        <title>Antigenic diversity is generated by distinct evolutionary mechanisms in African trypanosome species.</title>
        <authorList>
            <person name="Jackson A.P."/>
            <person name="Berry A."/>
            <person name="Aslett M."/>
            <person name="Allison H.C."/>
            <person name="Burton P."/>
            <person name="Vavrova-Anderson J."/>
            <person name="Brown R."/>
            <person name="Browne H."/>
            <person name="Corton N."/>
            <person name="Hauser H."/>
            <person name="Gamble J."/>
            <person name="Gilderthorp R."/>
            <person name="Marcello L."/>
            <person name="McQuillan J."/>
            <person name="Otto T.D."/>
            <person name="Quail M.A."/>
            <person name="Sanders M.J."/>
            <person name="van Tonder A."/>
            <person name="Ginger M.L."/>
            <person name="Field M.C."/>
            <person name="Barry J.D."/>
            <person name="Hertz-Fowler C."/>
            <person name="Berriman M."/>
        </authorList>
    </citation>
    <scope>NUCLEOTIDE SEQUENCE</scope>
    <source>
        <strain evidence="9">IL3000</strain>
    </source>
</reference>
<accession>G0UNQ9</accession>
<dbReference type="EMBL" id="HE575319">
    <property type="protein sequence ID" value="CCC91020.1"/>
    <property type="molecule type" value="Genomic_DNA"/>
</dbReference>
<feature type="compositionally biased region" description="Basic and acidic residues" evidence="7">
    <location>
        <begin position="831"/>
        <end position="840"/>
    </location>
</feature>
<evidence type="ECO:0000256" key="3">
    <source>
        <dbReference type="ARBA" id="ARBA00022737"/>
    </source>
</evidence>
<dbReference type="PANTHER" id="PTHR12609">
    <property type="entry name" value="MICROTUBULE ASSOCIATED PROTEIN XMAP215"/>
    <property type="match status" value="1"/>
</dbReference>
<evidence type="ECO:0000256" key="5">
    <source>
        <dbReference type="ARBA" id="ARBA00025722"/>
    </source>
</evidence>
<feature type="domain" description="TOG" evidence="8">
    <location>
        <begin position="7"/>
        <end position="229"/>
    </location>
</feature>
<organism evidence="9">
    <name type="scientific">Trypanosoma congolense (strain IL3000)</name>
    <dbReference type="NCBI Taxonomy" id="1068625"/>
    <lineage>
        <taxon>Eukaryota</taxon>
        <taxon>Discoba</taxon>
        <taxon>Euglenozoa</taxon>
        <taxon>Kinetoplastea</taxon>
        <taxon>Metakinetoplastina</taxon>
        <taxon>Trypanosomatida</taxon>
        <taxon>Trypanosomatidae</taxon>
        <taxon>Trypanosoma</taxon>
        <taxon>Nannomonas</taxon>
    </lineage>
</organism>
<keyword evidence="2" id="KW-0963">Cytoplasm</keyword>
<dbReference type="PROSITE" id="PS50077">
    <property type="entry name" value="HEAT_REPEAT"/>
    <property type="match status" value="1"/>
</dbReference>
<feature type="compositionally biased region" description="Basic and acidic residues" evidence="7">
    <location>
        <begin position="876"/>
        <end position="887"/>
    </location>
</feature>
<dbReference type="InterPro" id="IPR011989">
    <property type="entry name" value="ARM-like"/>
</dbReference>
<evidence type="ECO:0000256" key="1">
    <source>
        <dbReference type="ARBA" id="ARBA00004245"/>
    </source>
</evidence>
<evidence type="ECO:0000259" key="8">
    <source>
        <dbReference type="SMART" id="SM01349"/>
    </source>
</evidence>
<feature type="region of interest" description="Disordered" evidence="7">
    <location>
        <begin position="813"/>
        <end position="841"/>
    </location>
</feature>
<dbReference type="SMART" id="SM01349">
    <property type="entry name" value="TOG"/>
    <property type="match status" value="4"/>
</dbReference>
<feature type="domain" description="TOG" evidence="8">
    <location>
        <begin position="886"/>
        <end position="1128"/>
    </location>
</feature>
<feature type="compositionally biased region" description="Polar residues" evidence="7">
    <location>
        <begin position="865"/>
        <end position="875"/>
    </location>
</feature>